<gene>
    <name evidence="1" type="ORF">CY0110_18642</name>
</gene>
<comment type="caution">
    <text evidence="1">The sequence shown here is derived from an EMBL/GenBank/DDBJ whole genome shotgun (WGS) entry which is preliminary data.</text>
</comment>
<keyword evidence="2" id="KW-1185">Reference proteome</keyword>
<dbReference type="Proteomes" id="UP000003781">
    <property type="component" value="Unassembled WGS sequence"/>
</dbReference>
<dbReference type="AlphaFoldDB" id="A3IJ60"/>
<evidence type="ECO:0000313" key="2">
    <source>
        <dbReference type="Proteomes" id="UP000003781"/>
    </source>
</evidence>
<accession>A3IJ60</accession>
<name>A3IJ60_9CHRO</name>
<proteinExistence type="predicted"/>
<organism evidence="1 2">
    <name type="scientific">Crocosphaera chwakensis CCY0110</name>
    <dbReference type="NCBI Taxonomy" id="391612"/>
    <lineage>
        <taxon>Bacteria</taxon>
        <taxon>Bacillati</taxon>
        <taxon>Cyanobacteriota</taxon>
        <taxon>Cyanophyceae</taxon>
        <taxon>Oscillatoriophycideae</taxon>
        <taxon>Chroococcales</taxon>
        <taxon>Aphanothecaceae</taxon>
        <taxon>Crocosphaera</taxon>
        <taxon>Crocosphaera chwakensis</taxon>
    </lineage>
</organism>
<reference evidence="1 2" key="1">
    <citation type="submission" date="2007-03" db="EMBL/GenBank/DDBJ databases">
        <authorList>
            <person name="Stal L."/>
            <person name="Ferriera S."/>
            <person name="Johnson J."/>
            <person name="Kravitz S."/>
            <person name="Beeson K."/>
            <person name="Sutton G."/>
            <person name="Rogers Y.-H."/>
            <person name="Friedman R."/>
            <person name="Frazier M."/>
            <person name="Venter J.C."/>
        </authorList>
    </citation>
    <scope>NUCLEOTIDE SEQUENCE [LARGE SCALE GENOMIC DNA]</scope>
    <source>
        <strain evidence="1 2">CCY0110</strain>
    </source>
</reference>
<dbReference type="EMBL" id="AAXW01000002">
    <property type="protein sequence ID" value="EAZ93842.1"/>
    <property type="molecule type" value="Genomic_DNA"/>
</dbReference>
<sequence>MFLNRIKISIVFLKVIEEDYES</sequence>
<protein>
    <submittedName>
        <fullName evidence="1">Uncharacterized protein</fullName>
    </submittedName>
</protein>
<evidence type="ECO:0000313" key="1">
    <source>
        <dbReference type="EMBL" id="EAZ93842.1"/>
    </source>
</evidence>